<evidence type="ECO:0000313" key="4">
    <source>
        <dbReference type="EMBL" id="EGT42108.1"/>
    </source>
</evidence>
<dbReference type="InterPro" id="IPR001214">
    <property type="entry name" value="SET_dom"/>
</dbReference>
<dbReference type="EMBL" id="GL379808">
    <property type="protein sequence ID" value="EGT42108.1"/>
    <property type="molecule type" value="Genomic_DNA"/>
</dbReference>
<dbReference type="GO" id="GO:0034967">
    <property type="term" value="C:Set3 complex"/>
    <property type="evidence" value="ECO:0007669"/>
    <property type="project" value="TreeGrafter"/>
</dbReference>
<name>G0MR35_CAEBE</name>
<dbReference type="OrthoDB" id="5877798at2759"/>
<dbReference type="AlphaFoldDB" id="G0MR35"/>
<accession>G0MR35</accession>
<dbReference type="GO" id="GO:0006325">
    <property type="term" value="P:chromatin organization"/>
    <property type="evidence" value="ECO:0007669"/>
    <property type="project" value="UniProtKB-KW"/>
</dbReference>
<proteinExistence type="predicted"/>
<evidence type="ECO:0000313" key="5">
    <source>
        <dbReference type="Proteomes" id="UP000008068"/>
    </source>
</evidence>
<protein>
    <recommendedName>
        <fullName evidence="3">SET domain-containing protein</fullName>
    </recommendedName>
</protein>
<feature type="domain" description="SET" evidence="3">
    <location>
        <begin position="196"/>
        <end position="319"/>
    </location>
</feature>
<keyword evidence="5" id="KW-1185">Reference proteome</keyword>
<dbReference type="SUPFAM" id="SSF82199">
    <property type="entry name" value="SET domain"/>
    <property type="match status" value="1"/>
</dbReference>
<feature type="region of interest" description="Disordered" evidence="2">
    <location>
        <begin position="1"/>
        <end position="114"/>
    </location>
</feature>
<gene>
    <name evidence="4" type="ORF">CAEBREN_18381</name>
</gene>
<keyword evidence="1" id="KW-0156">Chromatin regulator</keyword>
<dbReference type="SMART" id="SM00317">
    <property type="entry name" value="SET"/>
    <property type="match status" value="1"/>
</dbReference>
<evidence type="ECO:0000256" key="1">
    <source>
        <dbReference type="ARBA" id="ARBA00022853"/>
    </source>
</evidence>
<dbReference type="PANTHER" id="PTHR46462">
    <property type="entry name" value="UPSET, ISOFORM A"/>
    <property type="match status" value="1"/>
</dbReference>
<sequence length="349" mass="38168">MESSKNVAAEAQAKPRIGRPPKKRNEGDATEPPVKIQKKEAETPAVQHGARDGSVDLSPDVCIGECNCPPGWHERGKNKEGPSTSNNQEIGAPSDQKSTNQPINSTPDHPTKPIIQTSPLVKAPEPTIFEHATHDSHPIQVPQKIMDKPAAPRVPEPISQVPHNTYSDAASALLSTMNVTHDSHLLLGRSSKELMPKARKRTTRKGEKRLALLENSVRAHDPIREVNGYISIASETDRQPGGSEGTFLYDGLKKYGGASVVLDAKGNDSQFMRRSCEPNAILKHLIGSNGRLAILVLARKNLARRVEVTVPFDSDWKESAIPLKCAKHEENIDECPMEKERKEAMEGGN</sequence>
<dbReference type="GO" id="GO:0006355">
    <property type="term" value="P:regulation of DNA-templated transcription"/>
    <property type="evidence" value="ECO:0007669"/>
    <property type="project" value="TreeGrafter"/>
</dbReference>
<dbReference type="HOGENOM" id="CLU_795073_0_0_1"/>
<organism evidence="5">
    <name type="scientific">Caenorhabditis brenneri</name>
    <name type="common">Nematode worm</name>
    <dbReference type="NCBI Taxonomy" id="135651"/>
    <lineage>
        <taxon>Eukaryota</taxon>
        <taxon>Metazoa</taxon>
        <taxon>Ecdysozoa</taxon>
        <taxon>Nematoda</taxon>
        <taxon>Chromadorea</taxon>
        <taxon>Rhabditida</taxon>
        <taxon>Rhabditina</taxon>
        <taxon>Rhabditomorpha</taxon>
        <taxon>Rhabditoidea</taxon>
        <taxon>Rhabditidae</taxon>
        <taxon>Peloderinae</taxon>
        <taxon>Caenorhabditis</taxon>
    </lineage>
</organism>
<dbReference type="eggNOG" id="KOG1844">
    <property type="taxonomic scope" value="Eukaryota"/>
</dbReference>
<evidence type="ECO:0000259" key="3">
    <source>
        <dbReference type="SMART" id="SM00317"/>
    </source>
</evidence>
<dbReference type="STRING" id="135651.G0MR35"/>
<evidence type="ECO:0000256" key="2">
    <source>
        <dbReference type="SAM" id="MobiDB-lite"/>
    </source>
</evidence>
<feature type="compositionally biased region" description="Polar residues" evidence="2">
    <location>
        <begin position="81"/>
        <end position="114"/>
    </location>
</feature>
<dbReference type="InterPro" id="IPR046341">
    <property type="entry name" value="SET_dom_sf"/>
</dbReference>
<dbReference type="PANTHER" id="PTHR46462:SF3">
    <property type="entry name" value="UPSET, ISOFORM A"/>
    <property type="match status" value="1"/>
</dbReference>
<dbReference type="Proteomes" id="UP000008068">
    <property type="component" value="Unassembled WGS sequence"/>
</dbReference>
<dbReference type="GO" id="GO:0070210">
    <property type="term" value="C:Rpd3L-Expanded complex"/>
    <property type="evidence" value="ECO:0007669"/>
    <property type="project" value="TreeGrafter"/>
</dbReference>
<dbReference type="InParanoid" id="G0MR35"/>
<dbReference type="Gene3D" id="2.170.270.10">
    <property type="entry name" value="SET domain"/>
    <property type="match status" value="1"/>
</dbReference>
<reference evidence="5" key="1">
    <citation type="submission" date="2011-07" db="EMBL/GenBank/DDBJ databases">
        <authorList>
            <consortium name="Caenorhabditis brenneri Sequencing and Analysis Consortium"/>
            <person name="Wilson R.K."/>
        </authorList>
    </citation>
    <scope>NUCLEOTIDE SEQUENCE [LARGE SCALE GENOMIC DNA]</scope>
    <source>
        <strain evidence="5">PB2801</strain>
    </source>
</reference>